<dbReference type="AlphaFoldDB" id="A0A0A9E556"/>
<sequence>MKNYEKEKQLSSSISVTPHSLQSCSNVQLQRKLRPYHLDCESLP</sequence>
<proteinExistence type="predicted"/>
<organism evidence="1">
    <name type="scientific">Arundo donax</name>
    <name type="common">Giant reed</name>
    <name type="synonym">Donax arundinaceus</name>
    <dbReference type="NCBI Taxonomy" id="35708"/>
    <lineage>
        <taxon>Eukaryota</taxon>
        <taxon>Viridiplantae</taxon>
        <taxon>Streptophyta</taxon>
        <taxon>Embryophyta</taxon>
        <taxon>Tracheophyta</taxon>
        <taxon>Spermatophyta</taxon>
        <taxon>Magnoliopsida</taxon>
        <taxon>Liliopsida</taxon>
        <taxon>Poales</taxon>
        <taxon>Poaceae</taxon>
        <taxon>PACMAD clade</taxon>
        <taxon>Arundinoideae</taxon>
        <taxon>Arundineae</taxon>
        <taxon>Arundo</taxon>
    </lineage>
</organism>
<reference evidence="1" key="1">
    <citation type="submission" date="2014-09" db="EMBL/GenBank/DDBJ databases">
        <authorList>
            <person name="Magalhaes I.L.F."/>
            <person name="Oliveira U."/>
            <person name="Santos F.R."/>
            <person name="Vidigal T.H.D.A."/>
            <person name="Brescovit A.D."/>
            <person name="Santos A.J."/>
        </authorList>
    </citation>
    <scope>NUCLEOTIDE SEQUENCE</scope>
    <source>
        <tissue evidence="1">Shoot tissue taken approximately 20 cm above the soil surface</tissue>
    </source>
</reference>
<reference evidence="1" key="2">
    <citation type="journal article" date="2015" name="Data Brief">
        <title>Shoot transcriptome of the giant reed, Arundo donax.</title>
        <authorList>
            <person name="Barrero R.A."/>
            <person name="Guerrero F.D."/>
            <person name="Moolhuijzen P."/>
            <person name="Goolsby J.A."/>
            <person name="Tidwell J."/>
            <person name="Bellgard S.E."/>
            <person name="Bellgard M.I."/>
        </authorList>
    </citation>
    <scope>NUCLEOTIDE SEQUENCE</scope>
    <source>
        <tissue evidence="1">Shoot tissue taken approximately 20 cm above the soil surface</tissue>
    </source>
</reference>
<dbReference type="EMBL" id="GBRH01201966">
    <property type="protein sequence ID" value="JAD95929.1"/>
    <property type="molecule type" value="Transcribed_RNA"/>
</dbReference>
<accession>A0A0A9E556</accession>
<name>A0A0A9E556_ARUDO</name>
<evidence type="ECO:0000313" key="1">
    <source>
        <dbReference type="EMBL" id="JAD95929.1"/>
    </source>
</evidence>
<dbReference type="PROSITE" id="PS51257">
    <property type="entry name" value="PROKAR_LIPOPROTEIN"/>
    <property type="match status" value="1"/>
</dbReference>
<protein>
    <submittedName>
        <fullName evidence="1">Uncharacterized protein</fullName>
    </submittedName>
</protein>